<dbReference type="PANTHER" id="PTHR21581">
    <property type="entry name" value="D-ALANYL-D-ALANINE CARBOXYPEPTIDASE"/>
    <property type="match status" value="1"/>
</dbReference>
<dbReference type="InterPro" id="IPR015956">
    <property type="entry name" value="Peniciliin-bd_prot_C_sf"/>
</dbReference>
<accession>A0A4Q0I5D0</accession>
<dbReference type="InterPro" id="IPR001967">
    <property type="entry name" value="Peptidase_S11_N"/>
</dbReference>
<name>A0A4Q0I5D0_9FIRM</name>
<feature type="active site" description="Acyl-ester intermediate" evidence="13">
    <location>
        <position position="62"/>
    </location>
</feature>
<dbReference type="PRINTS" id="PR00725">
    <property type="entry name" value="DADACBPTASE1"/>
</dbReference>
<dbReference type="GO" id="GO:0009252">
    <property type="term" value="P:peptidoglycan biosynthetic process"/>
    <property type="evidence" value="ECO:0007669"/>
    <property type="project" value="UniProtKB-UniPathway"/>
</dbReference>
<dbReference type="PANTHER" id="PTHR21581:SF6">
    <property type="entry name" value="TRAFFICKING PROTEIN PARTICLE COMPLEX SUBUNIT 12"/>
    <property type="match status" value="1"/>
</dbReference>
<dbReference type="GO" id="GO:0009002">
    <property type="term" value="F:serine-type D-Ala-D-Ala carboxypeptidase activity"/>
    <property type="evidence" value="ECO:0007669"/>
    <property type="project" value="UniProtKB-EC"/>
</dbReference>
<reference evidence="18" key="1">
    <citation type="submission" date="2018-11" db="EMBL/GenBank/DDBJ databases">
        <title>Genome sequencing of a novel mesophilic and cellulolytic organism within the genus Hungateiclostridium.</title>
        <authorList>
            <person name="Rettenmaier R."/>
            <person name="Liebl W."/>
            <person name="Zverlov V."/>
        </authorList>
    </citation>
    <scope>NUCLEOTIDE SEQUENCE [LARGE SCALE GENOMIC DNA]</scope>
    <source>
        <strain evidence="18">N2K1</strain>
    </source>
</reference>
<evidence type="ECO:0000256" key="13">
    <source>
        <dbReference type="PIRSR" id="PIRSR618044-1"/>
    </source>
</evidence>
<evidence type="ECO:0000256" key="11">
    <source>
        <dbReference type="ARBA" id="ARBA00023316"/>
    </source>
</evidence>
<evidence type="ECO:0000256" key="12">
    <source>
        <dbReference type="ARBA" id="ARBA00034000"/>
    </source>
</evidence>
<evidence type="ECO:0000256" key="4">
    <source>
        <dbReference type="ARBA" id="ARBA00012448"/>
    </source>
</evidence>
<comment type="catalytic activity">
    <reaction evidence="12">
        <text>Preferential cleavage: (Ac)2-L-Lys-D-Ala-|-D-Ala. Also transpeptidation of peptidyl-alanyl moieties that are N-acyl substituents of D-alanine.</text>
        <dbReference type="EC" id="3.4.16.4"/>
    </reaction>
</comment>
<feature type="active site" description="Proton acceptor" evidence="13">
    <location>
        <position position="65"/>
    </location>
</feature>
<evidence type="ECO:0000256" key="14">
    <source>
        <dbReference type="PIRSR" id="PIRSR618044-2"/>
    </source>
</evidence>
<keyword evidence="10" id="KW-0573">Peptidoglycan synthesis</keyword>
<evidence type="ECO:0000256" key="7">
    <source>
        <dbReference type="ARBA" id="ARBA00022729"/>
    </source>
</evidence>
<comment type="pathway">
    <text evidence="2">Cell wall biogenesis; peptidoglycan biosynthesis.</text>
</comment>
<dbReference type="EMBL" id="RLII01000005">
    <property type="protein sequence ID" value="RXE59533.1"/>
    <property type="molecule type" value="Genomic_DNA"/>
</dbReference>
<dbReference type="EC" id="3.4.16.4" evidence="4"/>
<evidence type="ECO:0000256" key="3">
    <source>
        <dbReference type="ARBA" id="ARBA00007164"/>
    </source>
</evidence>
<comment type="caution">
    <text evidence="17">The sequence shown here is derived from an EMBL/GenBank/DDBJ whole genome shotgun (WGS) entry which is preliminary data.</text>
</comment>
<comment type="function">
    <text evidence="1">Removes C-terminal D-alanyl residues from sugar-peptide cell wall precursors.</text>
</comment>
<dbReference type="GO" id="GO:0008360">
    <property type="term" value="P:regulation of cell shape"/>
    <property type="evidence" value="ECO:0007669"/>
    <property type="project" value="UniProtKB-KW"/>
</dbReference>
<evidence type="ECO:0000313" key="17">
    <source>
        <dbReference type="EMBL" id="RXE59533.1"/>
    </source>
</evidence>
<evidence type="ECO:0000256" key="15">
    <source>
        <dbReference type="RuleBase" id="RU004016"/>
    </source>
</evidence>
<keyword evidence="7" id="KW-0732">Signal</keyword>
<comment type="similarity">
    <text evidence="3 15">Belongs to the peptidase S11 family.</text>
</comment>
<dbReference type="GO" id="GO:0006508">
    <property type="term" value="P:proteolysis"/>
    <property type="evidence" value="ECO:0007669"/>
    <property type="project" value="UniProtKB-KW"/>
</dbReference>
<dbReference type="SUPFAM" id="SSF56601">
    <property type="entry name" value="beta-lactamase/transpeptidase-like"/>
    <property type="match status" value="1"/>
</dbReference>
<gene>
    <name evidence="17" type="ORF">EFD62_06155</name>
</gene>
<feature type="active site" evidence="13">
    <location>
        <position position="122"/>
    </location>
</feature>
<dbReference type="AlphaFoldDB" id="A0A4Q0I5D0"/>
<organism evidence="17 18">
    <name type="scientific">Acetivibrio mesophilus</name>
    <dbReference type="NCBI Taxonomy" id="2487273"/>
    <lineage>
        <taxon>Bacteria</taxon>
        <taxon>Bacillati</taxon>
        <taxon>Bacillota</taxon>
        <taxon>Clostridia</taxon>
        <taxon>Eubacteriales</taxon>
        <taxon>Oscillospiraceae</taxon>
        <taxon>Acetivibrio</taxon>
    </lineage>
</organism>
<dbReference type="Proteomes" id="UP000289166">
    <property type="component" value="Unassembled WGS sequence"/>
</dbReference>
<feature type="domain" description="Peptidase S11 D-Ala-D-Ala carboxypeptidase A C-terminal" evidence="16">
    <location>
        <begin position="274"/>
        <end position="365"/>
    </location>
</feature>
<dbReference type="UniPathway" id="UPA00219"/>
<dbReference type="InterPro" id="IPR018044">
    <property type="entry name" value="Peptidase_S11"/>
</dbReference>
<dbReference type="Pfam" id="PF00768">
    <property type="entry name" value="Peptidase_S11"/>
    <property type="match status" value="1"/>
</dbReference>
<dbReference type="InterPro" id="IPR012338">
    <property type="entry name" value="Beta-lactam/transpept-like"/>
</dbReference>
<dbReference type="Gene3D" id="2.60.410.10">
    <property type="entry name" value="D-Ala-D-Ala carboxypeptidase, C-terminal domain"/>
    <property type="match status" value="1"/>
</dbReference>
<proteinExistence type="inferred from homology"/>
<evidence type="ECO:0000256" key="8">
    <source>
        <dbReference type="ARBA" id="ARBA00022801"/>
    </source>
</evidence>
<evidence type="ECO:0000256" key="2">
    <source>
        <dbReference type="ARBA" id="ARBA00004752"/>
    </source>
</evidence>
<feature type="binding site" evidence="14">
    <location>
        <position position="224"/>
    </location>
    <ligand>
        <name>substrate</name>
    </ligand>
</feature>
<dbReference type="GO" id="GO:0071555">
    <property type="term" value="P:cell wall organization"/>
    <property type="evidence" value="ECO:0007669"/>
    <property type="project" value="UniProtKB-KW"/>
</dbReference>
<dbReference type="InterPro" id="IPR012907">
    <property type="entry name" value="Peptidase_S11_C"/>
</dbReference>
<dbReference type="SUPFAM" id="SSF69189">
    <property type="entry name" value="Penicillin-binding protein associated domain"/>
    <property type="match status" value="1"/>
</dbReference>
<dbReference type="OrthoDB" id="1701915at2"/>
<dbReference type="SMART" id="SM00936">
    <property type="entry name" value="PBP5_C"/>
    <property type="match status" value="1"/>
</dbReference>
<dbReference type="Gene3D" id="3.40.710.10">
    <property type="entry name" value="DD-peptidase/beta-lactamase superfamily"/>
    <property type="match status" value="1"/>
</dbReference>
<evidence type="ECO:0000256" key="6">
    <source>
        <dbReference type="ARBA" id="ARBA00022670"/>
    </source>
</evidence>
<keyword evidence="6" id="KW-0645">Protease</keyword>
<keyword evidence="9" id="KW-0133">Cell shape</keyword>
<dbReference type="RefSeq" id="WP_128705866.1">
    <property type="nucleotide sequence ID" value="NZ_RLII01000005.1"/>
</dbReference>
<evidence type="ECO:0000256" key="1">
    <source>
        <dbReference type="ARBA" id="ARBA00003217"/>
    </source>
</evidence>
<protein>
    <recommendedName>
        <fullName evidence="4">serine-type D-Ala-D-Ala carboxypeptidase</fullName>
        <ecNumber evidence="4">3.4.16.4</ecNumber>
    </recommendedName>
</protein>
<keyword evidence="5 17" id="KW-0121">Carboxypeptidase</keyword>
<evidence type="ECO:0000313" key="18">
    <source>
        <dbReference type="Proteomes" id="UP000289166"/>
    </source>
</evidence>
<dbReference type="Pfam" id="PF07943">
    <property type="entry name" value="PBP5_C"/>
    <property type="match status" value="1"/>
</dbReference>
<keyword evidence="18" id="KW-1185">Reference proteome</keyword>
<evidence type="ECO:0000256" key="5">
    <source>
        <dbReference type="ARBA" id="ARBA00022645"/>
    </source>
</evidence>
<evidence type="ECO:0000259" key="16">
    <source>
        <dbReference type="SMART" id="SM00936"/>
    </source>
</evidence>
<dbReference type="InterPro" id="IPR037167">
    <property type="entry name" value="Peptidase_S11_C_sf"/>
</dbReference>
<keyword evidence="8" id="KW-0378">Hydrolase</keyword>
<evidence type="ECO:0000256" key="10">
    <source>
        <dbReference type="ARBA" id="ARBA00022984"/>
    </source>
</evidence>
<evidence type="ECO:0000256" key="9">
    <source>
        <dbReference type="ARBA" id="ARBA00022960"/>
    </source>
</evidence>
<keyword evidence="11" id="KW-0961">Cell wall biogenesis/degradation</keyword>
<sequence length="384" mass="42103">MYNLKGFRPLAALAAITFFVMMFQVTSFAQFESSAESAILIEASTGQILYEKNADVAMPPASITKIMTLLLGFEALEKGMVQWDDEIIISEKAWRMEGSKMFLLVGDKVKFGEVMTGISVVSANDGCVALAEHLYGSEEAFVQVMNNRAKDLGMVNTNFMNSNGLPAEGHVMSARDISTLARHLIQTQPKILELESTTEYTYNNIRQYNRNPLLGVFPGADGLKTGWTDEAGYCIVGTAQQNGQRLIGVVLKTNSEKERSKAIQELLNYGFKNFKQMTVKNAGETVDAIEVKNSKKASVPLKLDSDISVIIPVGREDDLQIVISKNTEFLSAPVSADIPAGTFELQLDGKTIATSSMSTAEGAERIGFFGMIFRSISNFFKALF</sequence>